<evidence type="ECO:0000313" key="8">
    <source>
        <dbReference type="Proteomes" id="UP000503088"/>
    </source>
</evidence>
<dbReference type="KEGG" id="kpul:GXN76_10545"/>
<evidence type="ECO:0000256" key="6">
    <source>
        <dbReference type="SAM" id="Phobius"/>
    </source>
</evidence>
<dbReference type="NCBIfam" id="TIGR03717">
    <property type="entry name" value="R_switched_YjbE"/>
    <property type="match status" value="1"/>
</dbReference>
<evidence type="ECO:0000256" key="5">
    <source>
        <dbReference type="ARBA" id="ARBA00023136"/>
    </source>
</evidence>
<dbReference type="RefSeq" id="WP_173222968.1">
    <property type="nucleotide sequence ID" value="NZ_CP048104.1"/>
</dbReference>
<feature type="transmembrane region" description="Helical" evidence="6">
    <location>
        <begin position="6"/>
        <end position="30"/>
    </location>
</feature>
<dbReference type="Pfam" id="PF03741">
    <property type="entry name" value="TerC"/>
    <property type="match status" value="1"/>
</dbReference>
<gene>
    <name evidence="7" type="ORF">GXN76_10545</name>
</gene>
<keyword evidence="8" id="KW-1185">Reference proteome</keyword>
<evidence type="ECO:0000256" key="4">
    <source>
        <dbReference type="ARBA" id="ARBA00022989"/>
    </source>
</evidence>
<comment type="similarity">
    <text evidence="2">Belongs to the TerC family.</text>
</comment>
<keyword evidence="3 6" id="KW-0812">Transmembrane</keyword>
<protein>
    <submittedName>
        <fullName evidence="7">TerC family protein</fullName>
    </submittedName>
</protein>
<dbReference type="AlphaFoldDB" id="A0A7D3Y2C4"/>
<evidence type="ECO:0000313" key="7">
    <source>
        <dbReference type="EMBL" id="QKG84863.1"/>
    </source>
</evidence>
<dbReference type="InterPro" id="IPR005496">
    <property type="entry name" value="Integral_membrane_TerC"/>
</dbReference>
<reference evidence="7 8" key="1">
    <citation type="submission" date="2020-01" db="EMBL/GenBank/DDBJ databases">
        <authorList>
            <person name="Gulvik C.A."/>
            <person name="Batra D.G."/>
        </authorList>
    </citation>
    <scope>NUCLEOTIDE SEQUENCE [LARGE SCALE GENOMIC DNA]</scope>
    <source>
        <strain evidence="7 8">W9323</strain>
    </source>
</reference>
<feature type="transmembrane region" description="Helical" evidence="6">
    <location>
        <begin position="42"/>
        <end position="63"/>
    </location>
</feature>
<proteinExistence type="inferred from homology"/>
<organism evidence="7 8">
    <name type="scientific">Kroppenstedtia pulmonis</name>
    <dbReference type="NCBI Taxonomy" id="1380685"/>
    <lineage>
        <taxon>Bacteria</taxon>
        <taxon>Bacillati</taxon>
        <taxon>Bacillota</taxon>
        <taxon>Bacilli</taxon>
        <taxon>Bacillales</taxon>
        <taxon>Thermoactinomycetaceae</taxon>
        <taxon>Kroppenstedtia</taxon>
    </lineage>
</organism>
<evidence type="ECO:0000256" key="2">
    <source>
        <dbReference type="ARBA" id="ARBA00007511"/>
    </source>
</evidence>
<dbReference type="PANTHER" id="PTHR30238:SF4">
    <property type="entry name" value="SLL1022 PROTEIN"/>
    <property type="match status" value="1"/>
</dbReference>
<feature type="transmembrane region" description="Helical" evidence="6">
    <location>
        <begin position="131"/>
        <end position="149"/>
    </location>
</feature>
<evidence type="ECO:0000256" key="3">
    <source>
        <dbReference type="ARBA" id="ARBA00022692"/>
    </source>
</evidence>
<feature type="transmembrane region" description="Helical" evidence="6">
    <location>
        <begin position="161"/>
        <end position="179"/>
    </location>
</feature>
<dbReference type="PANTHER" id="PTHR30238">
    <property type="entry name" value="MEMBRANE BOUND PREDICTED REDOX MODULATOR"/>
    <property type="match status" value="1"/>
</dbReference>
<name>A0A7D3Y2C4_9BACL</name>
<dbReference type="EMBL" id="CP048104">
    <property type="protein sequence ID" value="QKG84863.1"/>
    <property type="molecule type" value="Genomic_DNA"/>
</dbReference>
<dbReference type="InterPro" id="IPR022301">
    <property type="entry name" value="Integral_membrane_YjbE"/>
</dbReference>
<keyword evidence="5 6" id="KW-0472">Membrane</keyword>
<accession>A0A7D3Y2C4</accession>
<dbReference type="GO" id="GO:0016020">
    <property type="term" value="C:membrane"/>
    <property type="evidence" value="ECO:0007669"/>
    <property type="project" value="UniProtKB-SubCell"/>
</dbReference>
<comment type="subcellular location">
    <subcellularLocation>
        <location evidence="1">Membrane</location>
        <topology evidence="1">Multi-pass membrane protein</topology>
    </subcellularLocation>
</comment>
<evidence type="ECO:0000256" key="1">
    <source>
        <dbReference type="ARBA" id="ARBA00004141"/>
    </source>
</evidence>
<feature type="transmembrane region" description="Helical" evidence="6">
    <location>
        <begin position="194"/>
        <end position="214"/>
    </location>
</feature>
<dbReference type="Proteomes" id="UP000503088">
    <property type="component" value="Chromosome"/>
</dbReference>
<keyword evidence="4 6" id="KW-1133">Transmembrane helix</keyword>
<sequence length="222" mass="24309">MDAQFWIGFVNIIILDLVLSGDNAVVIGMAARRLPKPQQRKAIWYGTLAAVLLRVTLTFIAVWLLKVPLLKTVGGLLLIWIAVKLLADEGGNTEVSMGSGMKDAIKTIIVADVVMSLDNVLAVAGASHGNFWLVLFGLALSIPILMWGSKLVASVMNRLPWLAYVGAGILGYTAGKLVVEDPIIHERMIAQMPYLTWVAPFALIWVVLIVGHLWKKSRTSRR</sequence>